<reference evidence="4 5" key="1">
    <citation type="journal article" date="2017" name="Int. J. Syst. Evol. Microbiol.">
        <title>Ramlibacter monticola sp. nov., isolated from forest soil.</title>
        <authorList>
            <person name="Chaudhary D.K."/>
            <person name="Kim J."/>
        </authorList>
    </citation>
    <scope>NUCLEOTIDE SEQUENCE [LARGE SCALE GENOMIC DNA]</scope>
    <source>
        <strain evidence="4 5">KACC 19175</strain>
    </source>
</reference>
<evidence type="ECO:0000256" key="3">
    <source>
        <dbReference type="PIRSR" id="PIRSR607837-1"/>
    </source>
</evidence>
<comment type="caution">
    <text evidence="4">The sequence shown here is derived from an EMBL/GenBank/DDBJ whole genome shotgun (WGS) entry which is preliminary data.</text>
</comment>
<gene>
    <name evidence="4" type="ORF">JJ685_03435</name>
</gene>
<proteinExistence type="inferred from homology"/>
<feature type="binding site" evidence="3">
    <location>
        <position position="156"/>
    </location>
    <ligand>
        <name>a divalent metal cation</name>
        <dbReference type="ChEBI" id="CHEBI:60240"/>
    </ligand>
</feature>
<keyword evidence="2 3" id="KW-0479">Metal-binding</keyword>
<name>A0A936YWR0_9BURK</name>
<dbReference type="Pfam" id="PF05163">
    <property type="entry name" value="DinB"/>
    <property type="match status" value="1"/>
</dbReference>
<dbReference type="AlphaFoldDB" id="A0A936YWR0"/>
<feature type="binding site" evidence="3">
    <location>
        <position position="55"/>
    </location>
    <ligand>
        <name>a divalent metal cation</name>
        <dbReference type="ChEBI" id="CHEBI:60240"/>
    </ligand>
</feature>
<protein>
    <submittedName>
        <fullName evidence="4">DinB family protein</fullName>
    </submittedName>
</protein>
<dbReference type="PANTHER" id="PTHR37302:SF1">
    <property type="entry name" value="PROTEIN DINB"/>
    <property type="match status" value="1"/>
</dbReference>
<evidence type="ECO:0000313" key="4">
    <source>
        <dbReference type="EMBL" id="MBL0390186.1"/>
    </source>
</evidence>
<dbReference type="EMBL" id="JAEQNE010000001">
    <property type="protein sequence ID" value="MBL0390186.1"/>
    <property type="molecule type" value="Genomic_DNA"/>
</dbReference>
<evidence type="ECO:0000256" key="2">
    <source>
        <dbReference type="ARBA" id="ARBA00022723"/>
    </source>
</evidence>
<dbReference type="Proteomes" id="UP000599109">
    <property type="component" value="Unassembled WGS sequence"/>
</dbReference>
<keyword evidence="5" id="KW-1185">Reference proteome</keyword>
<evidence type="ECO:0000256" key="1">
    <source>
        <dbReference type="ARBA" id="ARBA00008635"/>
    </source>
</evidence>
<feature type="binding site" evidence="3">
    <location>
        <position position="152"/>
    </location>
    <ligand>
        <name>a divalent metal cation</name>
        <dbReference type="ChEBI" id="CHEBI:60240"/>
    </ligand>
</feature>
<dbReference type="RefSeq" id="WP_201672756.1">
    <property type="nucleotide sequence ID" value="NZ_JAEQNE010000001.1"/>
</dbReference>
<comment type="similarity">
    <text evidence="1">Belongs to the DinB family.</text>
</comment>
<dbReference type="InterPro" id="IPR007837">
    <property type="entry name" value="DinB"/>
</dbReference>
<dbReference type="PANTHER" id="PTHR37302">
    <property type="entry name" value="SLR1116 PROTEIN"/>
    <property type="match status" value="1"/>
</dbReference>
<accession>A0A936YWR0</accession>
<sequence length="180" mass="20696">MDNSADTLLANYRFLARYNCWFNDRLYDACGQLSDGERRRDRGAFFRSIHGSLNHILWADRLWLKRFASQGMEFPVLAGELLQLPDGAVHETVIHEDWVQLRAARTGLDLAVQEWVGEMPSEFLLRTMRYSNTKGVQREHPAWQAMTHFFNHQTHHRGQVTTLLSQSGIDVGVTDIIALA</sequence>
<dbReference type="GO" id="GO:0046872">
    <property type="term" value="F:metal ion binding"/>
    <property type="evidence" value="ECO:0007669"/>
    <property type="project" value="UniProtKB-KW"/>
</dbReference>
<dbReference type="InterPro" id="IPR034660">
    <property type="entry name" value="DinB/YfiT-like"/>
</dbReference>
<dbReference type="SUPFAM" id="SSF109854">
    <property type="entry name" value="DinB/YfiT-like putative metalloenzymes"/>
    <property type="match status" value="1"/>
</dbReference>
<dbReference type="Gene3D" id="1.20.120.450">
    <property type="entry name" value="dinb family like domain"/>
    <property type="match status" value="1"/>
</dbReference>
<evidence type="ECO:0000313" key="5">
    <source>
        <dbReference type="Proteomes" id="UP000599109"/>
    </source>
</evidence>
<organism evidence="4 5">
    <name type="scientific">Ramlibacter monticola</name>
    <dbReference type="NCBI Taxonomy" id="1926872"/>
    <lineage>
        <taxon>Bacteria</taxon>
        <taxon>Pseudomonadati</taxon>
        <taxon>Pseudomonadota</taxon>
        <taxon>Betaproteobacteria</taxon>
        <taxon>Burkholderiales</taxon>
        <taxon>Comamonadaceae</taxon>
        <taxon>Ramlibacter</taxon>
    </lineage>
</organism>